<feature type="non-terminal residue" evidence="1">
    <location>
        <position position="1"/>
    </location>
</feature>
<gene>
    <name evidence="1" type="ORF">GIL414_LOCUS20236</name>
</gene>
<organism evidence="1 2">
    <name type="scientific">Rotaria magnacalcarata</name>
    <dbReference type="NCBI Taxonomy" id="392030"/>
    <lineage>
        <taxon>Eukaryota</taxon>
        <taxon>Metazoa</taxon>
        <taxon>Spiralia</taxon>
        <taxon>Gnathifera</taxon>
        <taxon>Rotifera</taxon>
        <taxon>Eurotatoria</taxon>
        <taxon>Bdelloidea</taxon>
        <taxon>Philodinida</taxon>
        <taxon>Philodinidae</taxon>
        <taxon>Rotaria</taxon>
    </lineage>
</organism>
<proteinExistence type="predicted"/>
<accession>A0A8S2RHN4</accession>
<protein>
    <submittedName>
        <fullName evidence="1">Uncharacterized protein</fullName>
    </submittedName>
</protein>
<evidence type="ECO:0000313" key="1">
    <source>
        <dbReference type="EMBL" id="CAF4168075.1"/>
    </source>
</evidence>
<sequence>SAQYLTMTKELYTAYEHVKEVFNKVGDKL</sequence>
<name>A0A8S2RHN4_9BILA</name>
<dbReference type="EMBL" id="CAJOBJ010012943">
    <property type="protein sequence ID" value="CAF4168075.1"/>
    <property type="molecule type" value="Genomic_DNA"/>
</dbReference>
<evidence type="ECO:0000313" key="2">
    <source>
        <dbReference type="Proteomes" id="UP000681720"/>
    </source>
</evidence>
<comment type="caution">
    <text evidence="1">The sequence shown here is derived from an EMBL/GenBank/DDBJ whole genome shotgun (WGS) entry which is preliminary data.</text>
</comment>
<dbReference type="AlphaFoldDB" id="A0A8S2RHN4"/>
<dbReference type="Proteomes" id="UP000681720">
    <property type="component" value="Unassembled WGS sequence"/>
</dbReference>
<reference evidence="1" key="1">
    <citation type="submission" date="2021-02" db="EMBL/GenBank/DDBJ databases">
        <authorList>
            <person name="Nowell W R."/>
        </authorList>
    </citation>
    <scope>NUCLEOTIDE SEQUENCE</scope>
</reference>